<dbReference type="PANTHER" id="PTHR13267:SF3">
    <property type="entry name" value="ZINC FINGER PROTEIN 277"/>
    <property type="match status" value="1"/>
</dbReference>
<dbReference type="Proteomes" id="UP000318582">
    <property type="component" value="Unassembled WGS sequence"/>
</dbReference>
<dbReference type="SMART" id="SM00355">
    <property type="entry name" value="ZnF_C2H2"/>
    <property type="match status" value="4"/>
</dbReference>
<feature type="compositionally biased region" description="Basic and acidic residues" evidence="6">
    <location>
        <begin position="92"/>
        <end position="104"/>
    </location>
</feature>
<sequence length="600" mass="67512">MVDPQAQSPAASSAADQPGQQPSSPGAKWTTISSKPRNAQKWGRGRGRPARGRGAPATRGGLRLDAASSRHDHSSHGEYSVSKTSTSAPKPRGRDPVPKAERKASISSAHSADDSDSGASSGNESDRSPSPPPAVPLTFWTPMVFLCPMPDCPPATEPTTNPTVAIDHLRSAHNIEVKNAHHVLPYLDKYIEHWAKHIGEKGVENVAHKSDVETADGKPLYLLGHESDLEDKVFREKLQREKLNHMLKIQEKERLEDSTISRKCLFCKVLCANRTLLFKHMFSEHGFNIGLPDNLVEVSDFLETLQKKLAGLQCLYCEKIFKTSAVLRKHMRKKKHFKINPRNRGYDRFYIINYLEPGKNWEAFENEKYESDEDRREEEWEDWNEDDSVEDSTMCLFDENVFPTADAAYEHMKEAHAFDLRKIREDEGLDFYESIKLINFIRKQTSLCSCYACAKTFDGIEQMTAHMETEKHFTQLPNKDADLWKDPQYLFPCYENDPLLMFDVADDEEGDDESDIDIAEAEAELRRVAIAERTKATEQDLRNATVRDSEALDGEESPCESDVIVLGVSEVTVPSPKSVNSTNVAESPNKPETTEVAASQ</sequence>
<evidence type="ECO:0000256" key="6">
    <source>
        <dbReference type="SAM" id="MobiDB-lite"/>
    </source>
</evidence>
<comment type="caution">
    <text evidence="8">The sequence shown here is derived from an EMBL/GenBank/DDBJ whole genome shotgun (WGS) entry which is preliminary data.</text>
</comment>
<feature type="compositionally biased region" description="Low complexity" evidence="6">
    <location>
        <begin position="52"/>
        <end position="67"/>
    </location>
</feature>
<feature type="compositionally biased region" description="Low complexity" evidence="6">
    <location>
        <begin position="1"/>
        <end position="27"/>
    </location>
</feature>
<organism evidence="8 9">
    <name type="scientific">Powellomyces hirtus</name>
    <dbReference type="NCBI Taxonomy" id="109895"/>
    <lineage>
        <taxon>Eukaryota</taxon>
        <taxon>Fungi</taxon>
        <taxon>Fungi incertae sedis</taxon>
        <taxon>Chytridiomycota</taxon>
        <taxon>Chytridiomycota incertae sedis</taxon>
        <taxon>Chytridiomycetes</taxon>
        <taxon>Spizellomycetales</taxon>
        <taxon>Powellomycetaceae</taxon>
        <taxon>Powellomyces</taxon>
    </lineage>
</organism>
<feature type="region of interest" description="Disordered" evidence="6">
    <location>
        <begin position="574"/>
        <end position="600"/>
    </location>
</feature>
<evidence type="ECO:0000313" key="8">
    <source>
        <dbReference type="EMBL" id="TPX59384.1"/>
    </source>
</evidence>
<evidence type="ECO:0000256" key="1">
    <source>
        <dbReference type="ARBA" id="ARBA00022723"/>
    </source>
</evidence>
<protein>
    <recommendedName>
        <fullName evidence="7">C2H2-type domain-containing protein</fullName>
    </recommendedName>
</protein>
<dbReference type="GO" id="GO:0008270">
    <property type="term" value="F:zinc ion binding"/>
    <property type="evidence" value="ECO:0007669"/>
    <property type="project" value="UniProtKB-KW"/>
</dbReference>
<evidence type="ECO:0000256" key="5">
    <source>
        <dbReference type="PROSITE-ProRule" id="PRU00042"/>
    </source>
</evidence>
<keyword evidence="2 5" id="KW-0863">Zinc-finger</keyword>
<dbReference type="AlphaFoldDB" id="A0A507E6E8"/>
<dbReference type="InterPro" id="IPR041661">
    <property type="entry name" value="ZN622/Rei1/Reh1_Znf-C2H2"/>
</dbReference>
<name>A0A507E6E8_9FUNG</name>
<dbReference type="InterPro" id="IPR013087">
    <property type="entry name" value="Znf_C2H2_type"/>
</dbReference>
<dbReference type="Pfam" id="PF12756">
    <property type="entry name" value="zf-C2H2_2"/>
    <property type="match status" value="2"/>
</dbReference>
<keyword evidence="1" id="KW-0479">Metal-binding</keyword>
<feature type="compositionally biased region" description="Polar residues" evidence="6">
    <location>
        <begin position="575"/>
        <end position="586"/>
    </location>
</feature>
<evidence type="ECO:0000313" key="9">
    <source>
        <dbReference type="Proteomes" id="UP000318582"/>
    </source>
</evidence>
<keyword evidence="9" id="KW-1185">Reference proteome</keyword>
<feature type="region of interest" description="Disordered" evidence="6">
    <location>
        <begin position="1"/>
        <end position="135"/>
    </location>
</feature>
<keyword evidence="3" id="KW-0862">Zinc</keyword>
<reference evidence="8 9" key="1">
    <citation type="journal article" date="2019" name="Sci. Rep.">
        <title>Comparative genomics of chytrid fungi reveal insights into the obligate biotrophic and pathogenic lifestyle of Synchytrium endobioticum.</title>
        <authorList>
            <person name="van de Vossenberg B.T.L.H."/>
            <person name="Warris S."/>
            <person name="Nguyen H.D.T."/>
            <person name="van Gent-Pelzer M.P.E."/>
            <person name="Joly D.L."/>
            <person name="van de Geest H.C."/>
            <person name="Bonants P.J.M."/>
            <person name="Smith D.S."/>
            <person name="Levesque C.A."/>
            <person name="van der Lee T.A.J."/>
        </authorList>
    </citation>
    <scope>NUCLEOTIDE SEQUENCE [LARGE SCALE GENOMIC DNA]</scope>
    <source>
        <strain evidence="8 9">CBS 809.83</strain>
    </source>
</reference>
<comment type="similarity">
    <text evidence="4">Belongs to the ZNF277 family.</text>
</comment>
<feature type="domain" description="C2H2-type" evidence="7">
    <location>
        <begin position="312"/>
        <end position="341"/>
    </location>
</feature>
<evidence type="ECO:0000256" key="3">
    <source>
        <dbReference type="ARBA" id="ARBA00022833"/>
    </source>
</evidence>
<proteinExistence type="inferred from homology"/>
<dbReference type="PROSITE" id="PS00028">
    <property type="entry name" value="ZINC_FINGER_C2H2_1"/>
    <property type="match status" value="2"/>
</dbReference>
<evidence type="ECO:0000256" key="4">
    <source>
        <dbReference type="ARBA" id="ARBA00034119"/>
    </source>
</evidence>
<dbReference type="EMBL" id="QEAQ01000026">
    <property type="protein sequence ID" value="TPX59384.1"/>
    <property type="molecule type" value="Genomic_DNA"/>
</dbReference>
<dbReference type="SUPFAM" id="SSF57667">
    <property type="entry name" value="beta-beta-alpha zinc fingers"/>
    <property type="match status" value="3"/>
</dbReference>
<dbReference type="PROSITE" id="PS50157">
    <property type="entry name" value="ZINC_FINGER_C2H2_2"/>
    <property type="match status" value="1"/>
</dbReference>
<accession>A0A507E6E8</accession>
<dbReference type="InterPro" id="IPR036236">
    <property type="entry name" value="Znf_C2H2_sf"/>
</dbReference>
<dbReference type="InterPro" id="IPR040048">
    <property type="entry name" value="ZNF277"/>
</dbReference>
<evidence type="ECO:0000259" key="7">
    <source>
        <dbReference type="PROSITE" id="PS50157"/>
    </source>
</evidence>
<dbReference type="PANTHER" id="PTHR13267">
    <property type="entry name" value="ZINC FINGER PROTEIN 277"/>
    <property type="match status" value="1"/>
</dbReference>
<evidence type="ECO:0000256" key="2">
    <source>
        <dbReference type="ARBA" id="ARBA00022771"/>
    </source>
</evidence>
<dbReference type="STRING" id="109895.A0A507E6E8"/>
<gene>
    <name evidence="8" type="ORF">PhCBS80983_g02547</name>
</gene>